<evidence type="ECO:0000256" key="1">
    <source>
        <dbReference type="ARBA" id="ARBA00006484"/>
    </source>
</evidence>
<comment type="catalytic activity">
    <reaction evidence="3">
        <text>a (3R)-hydroxyacyl-[ACP] + NADP(+) = a 3-oxoacyl-[ACP] + NADPH + H(+)</text>
        <dbReference type="Rhea" id="RHEA:17397"/>
        <dbReference type="Rhea" id="RHEA-COMP:9916"/>
        <dbReference type="Rhea" id="RHEA-COMP:9945"/>
        <dbReference type="ChEBI" id="CHEBI:15378"/>
        <dbReference type="ChEBI" id="CHEBI:57783"/>
        <dbReference type="ChEBI" id="CHEBI:58349"/>
        <dbReference type="ChEBI" id="CHEBI:78776"/>
        <dbReference type="ChEBI" id="CHEBI:78827"/>
        <dbReference type="EC" id="1.1.1.100"/>
    </reaction>
</comment>
<organism evidence="4 5">
    <name type="scientific">Aspergillus keveii</name>
    <dbReference type="NCBI Taxonomy" id="714993"/>
    <lineage>
        <taxon>Eukaryota</taxon>
        <taxon>Fungi</taxon>
        <taxon>Dikarya</taxon>
        <taxon>Ascomycota</taxon>
        <taxon>Pezizomycotina</taxon>
        <taxon>Eurotiomycetes</taxon>
        <taxon>Eurotiomycetidae</taxon>
        <taxon>Eurotiales</taxon>
        <taxon>Aspergillaceae</taxon>
        <taxon>Aspergillus</taxon>
        <taxon>Aspergillus subgen. Nidulantes</taxon>
    </lineage>
</organism>
<dbReference type="SUPFAM" id="SSF51735">
    <property type="entry name" value="NAD(P)-binding Rossmann-fold domains"/>
    <property type="match status" value="1"/>
</dbReference>
<dbReference type="Proteomes" id="UP001610563">
    <property type="component" value="Unassembled WGS sequence"/>
</dbReference>
<reference evidence="4 5" key="1">
    <citation type="submission" date="2024-07" db="EMBL/GenBank/DDBJ databases">
        <title>Section-level genome sequencing and comparative genomics of Aspergillus sections Usti and Cavernicolus.</title>
        <authorList>
            <consortium name="Lawrence Berkeley National Laboratory"/>
            <person name="Nybo J.L."/>
            <person name="Vesth T.C."/>
            <person name="Theobald S."/>
            <person name="Frisvad J.C."/>
            <person name="Larsen T.O."/>
            <person name="Kjaerboelling I."/>
            <person name="Rothschild-Mancinelli K."/>
            <person name="Lyhne E.K."/>
            <person name="Kogle M.E."/>
            <person name="Barry K."/>
            <person name="Clum A."/>
            <person name="Na H."/>
            <person name="Ledsgaard L."/>
            <person name="Lin J."/>
            <person name="Lipzen A."/>
            <person name="Kuo A."/>
            <person name="Riley R."/>
            <person name="Mondo S."/>
            <person name="Labutti K."/>
            <person name="Haridas S."/>
            <person name="Pangalinan J."/>
            <person name="Salamov A.A."/>
            <person name="Simmons B.A."/>
            <person name="Magnuson J.K."/>
            <person name="Chen J."/>
            <person name="Drula E."/>
            <person name="Henrissat B."/>
            <person name="Wiebenga A."/>
            <person name="Lubbers R.J."/>
            <person name="Gomes A.C."/>
            <person name="Makela M.R."/>
            <person name="Stajich J."/>
            <person name="Grigoriev I.V."/>
            <person name="Mortensen U.H."/>
            <person name="De Vries R.P."/>
            <person name="Baker S.E."/>
            <person name="Andersen M.R."/>
        </authorList>
    </citation>
    <scope>NUCLEOTIDE SEQUENCE [LARGE SCALE GENOMIC DNA]</scope>
    <source>
        <strain evidence="4 5">CBS 209.92</strain>
    </source>
</reference>
<evidence type="ECO:0000256" key="3">
    <source>
        <dbReference type="ARBA" id="ARBA00048508"/>
    </source>
</evidence>
<comment type="caution">
    <text evidence="4">The sequence shown here is derived from an EMBL/GenBank/DDBJ whole genome shotgun (WGS) entry which is preliminary data.</text>
</comment>
<evidence type="ECO:0000256" key="2">
    <source>
        <dbReference type="ARBA" id="ARBA00012948"/>
    </source>
</evidence>
<sequence length="225" mass="23549">MPSAVITGASKGIGRAIALRLADDGFDIVANYLASETALLEELASEIKAQGKRCIVITGNVTVEVDLNVMVANAGVMLMKGLVGITADEFDKMIAQRKGGRVVGACSIAGYRGAPDALAYSVSKWGMRGLTQASAIELAPHGINVNAYCPGMVKTAMWDEIDAALAQKHGVPAGYVWDKAAKERPAMGKTPMVEDIAGCVSFLVGKDSRFITGQSIIIDGGIQFS</sequence>
<evidence type="ECO:0000313" key="4">
    <source>
        <dbReference type="EMBL" id="KAL2782724.1"/>
    </source>
</evidence>
<dbReference type="Gene3D" id="3.40.50.720">
    <property type="entry name" value="NAD(P)-binding Rossmann-like Domain"/>
    <property type="match status" value="2"/>
</dbReference>
<keyword evidence="5" id="KW-1185">Reference proteome</keyword>
<protein>
    <recommendedName>
        <fullName evidence="2">3-oxoacyl-[acyl-carrier-protein] reductase</fullName>
        <ecNumber evidence="2">1.1.1.100</ecNumber>
    </recommendedName>
</protein>
<evidence type="ECO:0000313" key="5">
    <source>
        <dbReference type="Proteomes" id="UP001610563"/>
    </source>
</evidence>
<dbReference type="PRINTS" id="PR00081">
    <property type="entry name" value="GDHRDH"/>
</dbReference>
<dbReference type="Pfam" id="PF00106">
    <property type="entry name" value="adh_short"/>
    <property type="match status" value="1"/>
</dbReference>
<accession>A0ABR4FHK6</accession>
<dbReference type="Pfam" id="PF13561">
    <property type="entry name" value="adh_short_C2"/>
    <property type="match status" value="1"/>
</dbReference>
<dbReference type="EMBL" id="JBFTWV010000338">
    <property type="protein sequence ID" value="KAL2782724.1"/>
    <property type="molecule type" value="Genomic_DNA"/>
</dbReference>
<comment type="similarity">
    <text evidence="1">Belongs to the short-chain dehydrogenases/reductases (SDR) family.</text>
</comment>
<dbReference type="InterPro" id="IPR050259">
    <property type="entry name" value="SDR"/>
</dbReference>
<proteinExistence type="inferred from homology"/>
<dbReference type="EC" id="1.1.1.100" evidence="2"/>
<dbReference type="PANTHER" id="PTHR42879">
    <property type="entry name" value="3-OXOACYL-(ACYL-CARRIER-PROTEIN) REDUCTASE"/>
    <property type="match status" value="1"/>
</dbReference>
<dbReference type="InterPro" id="IPR002347">
    <property type="entry name" value="SDR_fam"/>
</dbReference>
<gene>
    <name evidence="4" type="ORF">BJX66DRAFT_350474</name>
</gene>
<name>A0ABR4FHK6_9EURO</name>
<dbReference type="PANTHER" id="PTHR42879:SF2">
    <property type="entry name" value="3-OXOACYL-[ACYL-CARRIER-PROTEIN] REDUCTASE FABG"/>
    <property type="match status" value="1"/>
</dbReference>
<dbReference type="InterPro" id="IPR036291">
    <property type="entry name" value="NAD(P)-bd_dom_sf"/>
</dbReference>